<keyword evidence="3" id="KW-1185">Reference proteome</keyword>
<gene>
    <name evidence="2" type="ORF">AOQ84DRAFT_354592</name>
</gene>
<dbReference type="AlphaFoldDB" id="A0A8E2F154"/>
<reference evidence="2 3" key="1">
    <citation type="journal article" date="2016" name="Nat. Commun.">
        <title>Ectomycorrhizal ecology is imprinted in the genome of the dominant symbiotic fungus Cenococcum geophilum.</title>
        <authorList>
            <consortium name="DOE Joint Genome Institute"/>
            <person name="Peter M."/>
            <person name="Kohler A."/>
            <person name="Ohm R.A."/>
            <person name="Kuo A."/>
            <person name="Krutzmann J."/>
            <person name="Morin E."/>
            <person name="Arend M."/>
            <person name="Barry K.W."/>
            <person name="Binder M."/>
            <person name="Choi C."/>
            <person name="Clum A."/>
            <person name="Copeland A."/>
            <person name="Grisel N."/>
            <person name="Haridas S."/>
            <person name="Kipfer T."/>
            <person name="LaButti K."/>
            <person name="Lindquist E."/>
            <person name="Lipzen A."/>
            <person name="Maire R."/>
            <person name="Meier B."/>
            <person name="Mihaltcheva S."/>
            <person name="Molinier V."/>
            <person name="Murat C."/>
            <person name="Poggeler S."/>
            <person name="Quandt C.A."/>
            <person name="Sperisen C."/>
            <person name="Tritt A."/>
            <person name="Tisserant E."/>
            <person name="Crous P.W."/>
            <person name="Henrissat B."/>
            <person name="Nehls U."/>
            <person name="Egli S."/>
            <person name="Spatafora J.W."/>
            <person name="Grigoriev I.V."/>
            <person name="Martin F.M."/>
        </authorList>
    </citation>
    <scope>NUCLEOTIDE SEQUENCE [LARGE SCALE GENOMIC DNA]</scope>
    <source>
        <strain evidence="2 3">CBS 207.34</strain>
    </source>
</reference>
<evidence type="ECO:0000256" key="1">
    <source>
        <dbReference type="SAM" id="MobiDB-lite"/>
    </source>
</evidence>
<dbReference type="Proteomes" id="UP000250140">
    <property type="component" value="Unassembled WGS sequence"/>
</dbReference>
<organism evidence="2 3">
    <name type="scientific">Glonium stellatum</name>
    <dbReference type="NCBI Taxonomy" id="574774"/>
    <lineage>
        <taxon>Eukaryota</taxon>
        <taxon>Fungi</taxon>
        <taxon>Dikarya</taxon>
        <taxon>Ascomycota</taxon>
        <taxon>Pezizomycotina</taxon>
        <taxon>Dothideomycetes</taxon>
        <taxon>Pleosporomycetidae</taxon>
        <taxon>Gloniales</taxon>
        <taxon>Gloniaceae</taxon>
        <taxon>Glonium</taxon>
    </lineage>
</organism>
<feature type="compositionally biased region" description="Low complexity" evidence="1">
    <location>
        <begin position="408"/>
        <end position="425"/>
    </location>
</feature>
<dbReference type="EMBL" id="KV749689">
    <property type="protein sequence ID" value="OCL08231.1"/>
    <property type="molecule type" value="Genomic_DNA"/>
</dbReference>
<evidence type="ECO:0000313" key="2">
    <source>
        <dbReference type="EMBL" id="OCL08231.1"/>
    </source>
</evidence>
<protein>
    <submittedName>
        <fullName evidence="2">Uncharacterized protein</fullName>
    </submittedName>
</protein>
<name>A0A8E2F154_9PEZI</name>
<feature type="compositionally biased region" description="Pro residues" evidence="1">
    <location>
        <begin position="379"/>
        <end position="407"/>
    </location>
</feature>
<evidence type="ECO:0000313" key="3">
    <source>
        <dbReference type="Proteomes" id="UP000250140"/>
    </source>
</evidence>
<feature type="compositionally biased region" description="Polar residues" evidence="1">
    <location>
        <begin position="317"/>
        <end position="347"/>
    </location>
</feature>
<proteinExistence type="predicted"/>
<feature type="region of interest" description="Disordered" evidence="1">
    <location>
        <begin position="316"/>
        <end position="432"/>
    </location>
</feature>
<sequence>MSGLEVIGAVSAVVSAFHGGAELVAQIKKKHKRRKSEQAYKEKQLQESLQAGEVQIEQRYAADCKQFGEPFKRGDEIARDRLLHIAVVMQAETIRSLQLAVKYENAILDLTVLHEASIMNRKDAITTLDELKQRILIYMPIQQMPVPPPSQELSRKQSNESLQSFMTANVAPESYIPSAITIPGGQDTKTGLSRYFSSRRYSGRNQIQTQPPTTGPHVSFPPGQGWVHPAMREPSRGDDIMNDINNTLTQFQGLHIDTPRRDTLYQLQSPPLDNSGGPFSRDYYLQNNQSAFNRNNSTSTRSAYSAYSAYSDRVPASVSSTYSNSPDLSNAGHSARNSLCSPITPQSPIVPDAQLSGFNPGYYPFDPNPQPNPNTNFLPPRPPLPPAPPAPPVPPAPPQFSQPPQTPQTPMSPSSSYRSSTVTMPPNSHQQPMMVGRPCKDNGYWGFCKGAWATREDLKKGLSIQTRPEGLYNTISIWQCKHCLFQGDTFGGKAKPKNMTVDPNVHVSAVGIRYRWIFLAKSHAKKKSGGTVADKDECSYGCIFCCAEGRGTSIYGNVQMLMNHIFLEHAKGMSEDVKEKTRCIVGRTAGPQEQWDINVPYSRFLEDGTAVRDD</sequence>
<accession>A0A8E2F154</accession>
<dbReference type="OrthoDB" id="25896at2759"/>